<name>A0ABR0S146_9EURO</name>
<evidence type="ECO:0000313" key="7">
    <source>
        <dbReference type="EMBL" id="KAK5946044.1"/>
    </source>
</evidence>
<feature type="compositionally biased region" description="Low complexity" evidence="6">
    <location>
        <begin position="51"/>
        <end position="61"/>
    </location>
</feature>
<comment type="subcellular location">
    <subcellularLocation>
        <location evidence="1">Nucleus</location>
    </subcellularLocation>
</comment>
<keyword evidence="8" id="KW-1185">Reference proteome</keyword>
<feature type="region of interest" description="Disordered" evidence="6">
    <location>
        <begin position="573"/>
        <end position="597"/>
    </location>
</feature>
<accession>A0ABR0S146</accession>
<feature type="compositionally biased region" description="Low complexity" evidence="6">
    <location>
        <begin position="478"/>
        <end position="490"/>
    </location>
</feature>
<keyword evidence="5" id="KW-0539">Nucleus</keyword>
<evidence type="ECO:0000256" key="4">
    <source>
        <dbReference type="ARBA" id="ARBA00023163"/>
    </source>
</evidence>
<dbReference type="GeneID" id="89993632"/>
<protein>
    <submittedName>
        <fullName evidence="7">SWI/SNF chromatin-remodeling complex subunit</fullName>
    </submittedName>
</protein>
<comment type="similarity">
    <text evidence="2">Belongs to the SNF5 family.</text>
</comment>
<feature type="compositionally biased region" description="Acidic residues" evidence="6">
    <location>
        <begin position="468"/>
        <end position="477"/>
    </location>
</feature>
<reference evidence="7 8" key="1">
    <citation type="journal article" date="2023" name="Res Sq">
        <title>Genomic and morphological characterization of Knufia obscura isolated from the Mars 2020 spacecraft assembly facility.</title>
        <authorList>
            <person name="Chander A.M."/>
            <person name="Teixeira M.M."/>
            <person name="Singh N.K."/>
            <person name="Williams M.P."/>
            <person name="Parker C.W."/>
            <person name="Leo P."/>
            <person name="Stajich J.E."/>
            <person name="Torok T."/>
            <person name="Tighe S."/>
            <person name="Mason C.E."/>
            <person name="Venkateswaran K."/>
        </authorList>
    </citation>
    <scope>NUCLEOTIDE SEQUENCE [LARGE SCALE GENOMIC DNA]</scope>
    <source>
        <strain evidence="7 8">CCFEE 5817</strain>
    </source>
</reference>
<evidence type="ECO:0000256" key="3">
    <source>
        <dbReference type="ARBA" id="ARBA00023015"/>
    </source>
</evidence>
<evidence type="ECO:0000256" key="6">
    <source>
        <dbReference type="SAM" id="MobiDB-lite"/>
    </source>
</evidence>
<keyword evidence="3" id="KW-0805">Transcription regulation</keyword>
<dbReference type="Proteomes" id="UP001334248">
    <property type="component" value="Unassembled WGS sequence"/>
</dbReference>
<keyword evidence="4" id="KW-0804">Transcription</keyword>
<dbReference type="RefSeq" id="XP_064734134.1">
    <property type="nucleotide sequence ID" value="XM_064868637.1"/>
</dbReference>
<feature type="region of interest" description="Disordered" evidence="6">
    <location>
        <begin position="457"/>
        <end position="551"/>
    </location>
</feature>
<sequence>MSGPLDETKPATPPPTSDTVLPSPSDAIAAQKERAKAVLDAANTDQDGGHDAAQQDQASAQEGLGQRPPSRKRKRETTAERIRTDQYVTREYLYKADLAEYKHKPLLLQQKQQEVQYYQKLAPLRQQKPGLVFGVGYEGFGNPRTDDRTVREPLIYPRMRRAGKKQTRPPRVPRKDQAIQAEQDEELVPIRLDIEWGKIKLRDTFTWNLYDHTTNIDYYAEKVVEDFGLDVKACDPLIRKIAADIREQLQDYTPHVFTLPEPLDPHLPYTAYKNDEMRILVKLNITIGQNTLIDQFEWEVNNPYNSPEEFARQMTHDLSLAGEFTTAIAHCIREQCQLYSKSLHLTGFPFDGRVIDDPDLKENFLQSPLPTLFRPYQMAKEYSPYIYELNEADLERTELSISRAQRHQKRSTNRRGGPALPDLREKPKTIRSLVVSSVIPGGALSMEDSRIFRAARQSRRVARGARDEFEESEDSASADDSGPDSPAIPAHLLPSGPSRSRGTMRSAALTASAGIRSNLTVGRSATPESSAAMEPRSAARRRDYKEADSDDDGDKLVVVLKVGKKKLAAWSRAQGLKDRTGHGSNMGSPMPPQRQKAAPLNLAAQPPPPPNTKPQENMFGAIDATWHPPSAEHPAPPPPDWLTEGLEKLRSQYRDDRFQATMKHTAIDPATGGPVPADEKNKHFEHKYVPRIRCLDCPGKLYVTGPGMTAERFEAHLKNRKHRESVEARLDQDG</sequence>
<evidence type="ECO:0000256" key="1">
    <source>
        <dbReference type="ARBA" id="ARBA00004123"/>
    </source>
</evidence>
<feature type="region of interest" description="Disordered" evidence="6">
    <location>
        <begin position="402"/>
        <end position="426"/>
    </location>
</feature>
<dbReference type="InterPro" id="IPR006939">
    <property type="entry name" value="SNF5"/>
</dbReference>
<proteinExistence type="inferred from homology"/>
<evidence type="ECO:0000256" key="2">
    <source>
        <dbReference type="ARBA" id="ARBA00010239"/>
    </source>
</evidence>
<dbReference type="PANTHER" id="PTHR10019">
    <property type="entry name" value="SNF5"/>
    <property type="match status" value="1"/>
</dbReference>
<feature type="region of interest" description="Disordered" evidence="6">
    <location>
        <begin position="1"/>
        <end position="82"/>
    </location>
</feature>
<gene>
    <name evidence="7" type="primary">SNF5</name>
    <name evidence="7" type="ORF">PMZ80_000183</name>
</gene>
<comment type="caution">
    <text evidence="7">The sequence shown here is derived from an EMBL/GenBank/DDBJ whole genome shotgun (WGS) entry which is preliminary data.</text>
</comment>
<feature type="compositionally biased region" description="Polar residues" evidence="6">
    <location>
        <begin position="515"/>
        <end position="529"/>
    </location>
</feature>
<evidence type="ECO:0000313" key="8">
    <source>
        <dbReference type="Proteomes" id="UP001334248"/>
    </source>
</evidence>
<dbReference type="EMBL" id="JAVHJV010000001">
    <property type="protein sequence ID" value="KAK5946044.1"/>
    <property type="molecule type" value="Genomic_DNA"/>
</dbReference>
<dbReference type="Pfam" id="PF04855">
    <property type="entry name" value="SNF5"/>
    <property type="match status" value="1"/>
</dbReference>
<organism evidence="7 8">
    <name type="scientific">Knufia obscura</name>
    <dbReference type="NCBI Taxonomy" id="1635080"/>
    <lineage>
        <taxon>Eukaryota</taxon>
        <taxon>Fungi</taxon>
        <taxon>Dikarya</taxon>
        <taxon>Ascomycota</taxon>
        <taxon>Pezizomycotina</taxon>
        <taxon>Eurotiomycetes</taxon>
        <taxon>Chaetothyriomycetidae</taxon>
        <taxon>Chaetothyriales</taxon>
        <taxon>Trichomeriaceae</taxon>
        <taxon>Knufia</taxon>
    </lineage>
</organism>
<evidence type="ECO:0000256" key="5">
    <source>
        <dbReference type="ARBA" id="ARBA00023242"/>
    </source>
</evidence>
<feature type="compositionally biased region" description="Basic residues" evidence="6">
    <location>
        <begin position="404"/>
        <end position="413"/>
    </location>
</feature>